<dbReference type="Pfam" id="PF13563">
    <property type="entry name" value="2_5_RNA_ligase2"/>
    <property type="match status" value="1"/>
</dbReference>
<dbReference type="Gene3D" id="3.90.1140.10">
    <property type="entry name" value="Cyclic phosphodiesterase"/>
    <property type="match status" value="1"/>
</dbReference>
<dbReference type="EC" id="3.1.4.58" evidence="2"/>
<dbReference type="EMBL" id="JBHSNG010000002">
    <property type="protein sequence ID" value="MFC5579919.1"/>
    <property type="molecule type" value="Genomic_DNA"/>
</dbReference>
<dbReference type="PANTHER" id="PTHR35561:SF1">
    <property type="entry name" value="RNA 2',3'-CYCLIC PHOSPHODIESTERASE"/>
    <property type="match status" value="1"/>
</dbReference>
<name>A0ABW0SSI2_9GAMM</name>
<comment type="function">
    <text evidence="2">Hydrolyzes RNA 2',3'-cyclic phosphodiester to an RNA 2'-phosphomonoester.</text>
</comment>
<feature type="short sequence motif" description="HXTX 2" evidence="2">
    <location>
        <begin position="155"/>
        <end position="158"/>
    </location>
</feature>
<dbReference type="InterPro" id="IPR009097">
    <property type="entry name" value="Cyclic_Pdiesterase"/>
</dbReference>
<evidence type="ECO:0000256" key="2">
    <source>
        <dbReference type="HAMAP-Rule" id="MF_01940"/>
    </source>
</evidence>
<organism evidence="3 4">
    <name type="scientific">Rhodanobacter terrae</name>
    <dbReference type="NCBI Taxonomy" id="418647"/>
    <lineage>
        <taxon>Bacteria</taxon>
        <taxon>Pseudomonadati</taxon>
        <taxon>Pseudomonadota</taxon>
        <taxon>Gammaproteobacteria</taxon>
        <taxon>Lysobacterales</taxon>
        <taxon>Rhodanobacteraceae</taxon>
        <taxon>Rhodanobacter</taxon>
    </lineage>
</organism>
<comment type="caution">
    <text evidence="3">The sequence shown here is derived from an EMBL/GenBank/DDBJ whole genome shotgun (WGS) entry which is preliminary data.</text>
</comment>
<evidence type="ECO:0000256" key="1">
    <source>
        <dbReference type="ARBA" id="ARBA00022801"/>
    </source>
</evidence>
<dbReference type="RefSeq" id="WP_377323953.1">
    <property type="nucleotide sequence ID" value="NZ_JBHSNG010000002.1"/>
</dbReference>
<reference evidence="4" key="1">
    <citation type="journal article" date="2019" name="Int. J. Syst. Evol. Microbiol.">
        <title>The Global Catalogue of Microorganisms (GCM) 10K type strain sequencing project: providing services to taxonomists for standard genome sequencing and annotation.</title>
        <authorList>
            <consortium name="The Broad Institute Genomics Platform"/>
            <consortium name="The Broad Institute Genome Sequencing Center for Infectious Disease"/>
            <person name="Wu L."/>
            <person name="Ma J."/>
        </authorList>
    </citation>
    <scope>NUCLEOTIDE SEQUENCE [LARGE SCALE GENOMIC DNA]</scope>
    <source>
        <strain evidence="4">CGMCC 1.13587</strain>
    </source>
</reference>
<keyword evidence="4" id="KW-1185">Reference proteome</keyword>
<gene>
    <name evidence="3" type="ORF">ACFPPB_02130</name>
</gene>
<protein>
    <recommendedName>
        <fullName evidence="2">RNA 2',3'-cyclic phosphodiesterase</fullName>
        <shortName evidence="2">RNA 2',3'-CPDase</shortName>
        <ecNumber evidence="2">3.1.4.58</ecNumber>
    </recommendedName>
</protein>
<feature type="active site" description="Proton donor" evidence="2">
    <location>
        <position position="68"/>
    </location>
</feature>
<keyword evidence="3" id="KW-0436">Ligase</keyword>
<accession>A0ABW0SSI2</accession>
<proteinExistence type="inferred from homology"/>
<evidence type="ECO:0000313" key="3">
    <source>
        <dbReference type="EMBL" id="MFC5579919.1"/>
    </source>
</evidence>
<sequence length="203" mass="22618">MAIRQTPGDIPQLDLLGDAQAGPAEIHRLFLALIPGDSVRARLAAVADTLRFQCPELRARWVNPVRYHATLHFLGDHPMLRPDIVAAAKTAADSIRIAPFEWLLDHAAGFHGRQPPCVLRCSVVPEPLQQLWQELRRALLLAGQGRQLERTFTPHVTLAYSHGVLLQPTAIEPVPWRVDEVALIHGVVGQPQQQVLGRWPLRD</sequence>
<dbReference type="SUPFAM" id="SSF55144">
    <property type="entry name" value="LigT-like"/>
    <property type="match status" value="1"/>
</dbReference>
<dbReference type="Proteomes" id="UP001596111">
    <property type="component" value="Unassembled WGS sequence"/>
</dbReference>
<comment type="catalytic activity">
    <reaction evidence="2">
        <text>a 3'-end 2',3'-cyclophospho-ribonucleotide-RNA + H2O = a 3'-end 2'-phospho-ribonucleotide-RNA + H(+)</text>
        <dbReference type="Rhea" id="RHEA:11828"/>
        <dbReference type="Rhea" id="RHEA-COMP:10464"/>
        <dbReference type="Rhea" id="RHEA-COMP:17353"/>
        <dbReference type="ChEBI" id="CHEBI:15377"/>
        <dbReference type="ChEBI" id="CHEBI:15378"/>
        <dbReference type="ChEBI" id="CHEBI:83064"/>
        <dbReference type="ChEBI" id="CHEBI:173113"/>
        <dbReference type="EC" id="3.1.4.58"/>
    </reaction>
</comment>
<evidence type="ECO:0000313" key="4">
    <source>
        <dbReference type="Proteomes" id="UP001596111"/>
    </source>
</evidence>
<dbReference type="GO" id="GO:0016874">
    <property type="term" value="F:ligase activity"/>
    <property type="evidence" value="ECO:0007669"/>
    <property type="project" value="UniProtKB-KW"/>
</dbReference>
<dbReference type="HAMAP" id="MF_01940">
    <property type="entry name" value="RNA_CPDase"/>
    <property type="match status" value="1"/>
</dbReference>
<keyword evidence="1 2" id="KW-0378">Hydrolase</keyword>
<comment type="similarity">
    <text evidence="2">Belongs to the 2H phosphoesterase superfamily. ThpR family.</text>
</comment>
<dbReference type="InterPro" id="IPR004175">
    <property type="entry name" value="RNA_CPDase"/>
</dbReference>
<feature type="active site" description="Proton acceptor" evidence="2">
    <location>
        <position position="155"/>
    </location>
</feature>
<dbReference type="PANTHER" id="PTHR35561">
    <property type="entry name" value="RNA 2',3'-CYCLIC PHOSPHODIESTERASE"/>
    <property type="match status" value="1"/>
</dbReference>
<feature type="short sequence motif" description="HXTX 1" evidence="2">
    <location>
        <begin position="68"/>
        <end position="71"/>
    </location>
</feature>